<evidence type="ECO:0000313" key="4">
    <source>
        <dbReference type="EMBL" id="KDQ08855.1"/>
    </source>
</evidence>
<dbReference type="Pfam" id="PF01535">
    <property type="entry name" value="PPR"/>
    <property type="match status" value="2"/>
</dbReference>
<dbReference type="Proteomes" id="UP000027195">
    <property type="component" value="Unassembled WGS sequence"/>
</dbReference>
<organism evidence="4 5">
    <name type="scientific">Botryobasidium botryosum (strain FD-172 SS1)</name>
    <dbReference type="NCBI Taxonomy" id="930990"/>
    <lineage>
        <taxon>Eukaryota</taxon>
        <taxon>Fungi</taxon>
        <taxon>Dikarya</taxon>
        <taxon>Basidiomycota</taxon>
        <taxon>Agaricomycotina</taxon>
        <taxon>Agaricomycetes</taxon>
        <taxon>Cantharellales</taxon>
        <taxon>Botryobasidiaceae</taxon>
        <taxon>Botryobasidium</taxon>
    </lineage>
</organism>
<reference evidence="5" key="1">
    <citation type="journal article" date="2014" name="Proc. Natl. Acad. Sci. U.S.A.">
        <title>Extensive sampling of basidiomycete genomes demonstrates inadequacy of the white-rot/brown-rot paradigm for wood decay fungi.</title>
        <authorList>
            <person name="Riley R."/>
            <person name="Salamov A.A."/>
            <person name="Brown D.W."/>
            <person name="Nagy L.G."/>
            <person name="Floudas D."/>
            <person name="Held B.W."/>
            <person name="Levasseur A."/>
            <person name="Lombard V."/>
            <person name="Morin E."/>
            <person name="Otillar R."/>
            <person name="Lindquist E.A."/>
            <person name="Sun H."/>
            <person name="LaButti K.M."/>
            <person name="Schmutz J."/>
            <person name="Jabbour D."/>
            <person name="Luo H."/>
            <person name="Baker S.E."/>
            <person name="Pisabarro A.G."/>
            <person name="Walton J.D."/>
            <person name="Blanchette R.A."/>
            <person name="Henrissat B."/>
            <person name="Martin F."/>
            <person name="Cullen D."/>
            <person name="Hibbett D.S."/>
            <person name="Grigoriev I.V."/>
        </authorList>
    </citation>
    <scope>NUCLEOTIDE SEQUENCE [LARGE SCALE GENOMIC DNA]</scope>
    <source>
        <strain evidence="5">FD-172 SS1</strain>
    </source>
</reference>
<dbReference type="EMBL" id="KL198085">
    <property type="protein sequence ID" value="KDQ08855.1"/>
    <property type="molecule type" value="Genomic_DNA"/>
</dbReference>
<evidence type="ECO:0008006" key="6">
    <source>
        <dbReference type="Google" id="ProtNLM"/>
    </source>
</evidence>
<evidence type="ECO:0000256" key="2">
    <source>
        <dbReference type="PROSITE-ProRule" id="PRU00708"/>
    </source>
</evidence>
<dbReference type="PANTHER" id="PTHR46128:SF329">
    <property type="entry name" value="MITOCHONDRIAL GROUP I INTRON SPLICING FACTOR DMR1"/>
    <property type="match status" value="1"/>
</dbReference>
<dbReference type="Pfam" id="PF13041">
    <property type="entry name" value="PPR_2"/>
    <property type="match status" value="2"/>
</dbReference>
<evidence type="ECO:0000313" key="5">
    <source>
        <dbReference type="Proteomes" id="UP000027195"/>
    </source>
</evidence>
<keyword evidence="5" id="KW-1185">Reference proteome</keyword>
<gene>
    <name evidence="4" type="ORF">BOTBODRAFT_37551</name>
</gene>
<feature type="repeat" description="PPR" evidence="2">
    <location>
        <begin position="745"/>
        <end position="779"/>
    </location>
</feature>
<evidence type="ECO:0000256" key="3">
    <source>
        <dbReference type="SAM" id="MobiDB-lite"/>
    </source>
</evidence>
<dbReference type="PROSITE" id="PS51375">
    <property type="entry name" value="PPR"/>
    <property type="match status" value="3"/>
</dbReference>
<proteinExistence type="inferred from homology"/>
<dbReference type="InterPro" id="IPR050872">
    <property type="entry name" value="PPR_P_subfamily"/>
</dbReference>
<dbReference type="AlphaFoldDB" id="A0A067M2E6"/>
<dbReference type="STRING" id="930990.A0A067M2E6"/>
<evidence type="ECO:0000256" key="1">
    <source>
        <dbReference type="ARBA" id="ARBA00007626"/>
    </source>
</evidence>
<dbReference type="OrthoDB" id="185373at2759"/>
<feature type="compositionally biased region" description="Low complexity" evidence="3">
    <location>
        <begin position="64"/>
        <end position="86"/>
    </location>
</feature>
<accession>A0A067M2E6</accession>
<sequence>MTELSPSLSAHATGLILCALLGTRTTGHCTSSRSLVRTITRSAHANAAPELASLSPGRPFPQPSKSSSARRAYGSSSSIHPRPSTSATPSAFPRDSGLVGSLGIPLRQKPNLSHPPSRHFSSATARVESTPSPSTVLPTSSTPPEASDTPQRIALELFVKEIRAAHPKLADVVTLLRDLIATDGLRLLLDVQLIEVDALLRGTQPPSGDVKQDVANAQEQARCLRDILTETRRRDDAWDSNRLDEYGARSPFYRLSRLHSLLLMGELEKAERYLDHWQMLDRTAYGTTDTLAIICQLISAYRREGFPAPAFRLILQEWDAIHPYFYYYGNDGKARQAFQAERVIGARIRKEVFVMAESIREPSRWLSGNRHEWTDEEAQTVASIMTAAYCKRRYFVDAYSTYKHMQRSKMKINPRLTMLLIDSLIAAGDLHAATALYDDLGTADSIAREPGYIGLGLRLFAHAGDVPRAQQALEELEQMDERQFTHRTWLMQAHSEAGNVEEVVRLFREYFPKVDGAYTLKVRPSVRHYAVVIEAHTRRGDIDGANRWIQEMAKEGISPNVVIFTIILDYFAKRGDATSALAILRQIERADVSPSAVTYTTLIKLFARRHDPVNAELMAKRALRDGIPLDRIMLTTLMNAHVESSSWKGVIRVFDYVSASDMRRMGLPLPIYNTLLKAYVLIGAPFSTIAKFFLQLEERGLAPDEYTYALAIQSACDAGQMDSARDLLREFDQLAERKDNDMEMNVYVLTIMMAGYLRLGDKVKAKGVYDDMKARGIQPNSVTYSVILRAYANEGSEESLRLADEFLASILSTAGTTGFNSPSESVETSRELLFAPLLSANVRNLRPEEVERRIDELLALGNEVTIPSLSMLMDSYRRIGNIRAVKKVWEQIFAIAIKTSKEAIIDEDQKRDATNSSWVNILCLPLSIYIDALSGHSLHLEIAREWAAVKKAGFGFDAHNWNHLVLALVRAGEVERGFEVLEKVILPYQAQSEALVHDRTAEPSTPFVFDDIPQADPELEGTSQVVNPPTRPPSRRGQSIELIAEKMPHAQGEKDDLALPLHYLHQLLPSWNLWRPHERTLRTLDDALQRLSRGLHVRATVPIGQPAPEDSNDEDQAKQPFAILARIHERYPRAVRAVQEYHGERFRT</sequence>
<comment type="similarity">
    <text evidence="1">Belongs to the PPR family. P subfamily.</text>
</comment>
<protein>
    <recommendedName>
        <fullName evidence="6">Pentacotripeptide-repeat region of PRORP domain-containing protein</fullName>
    </recommendedName>
</protein>
<name>A0A067M2E6_BOTB1</name>
<dbReference type="HOGENOM" id="CLU_007929_0_0_1"/>
<dbReference type="InterPro" id="IPR002885">
    <property type="entry name" value="PPR_rpt"/>
</dbReference>
<dbReference type="NCBIfam" id="TIGR00756">
    <property type="entry name" value="PPR"/>
    <property type="match status" value="2"/>
</dbReference>
<dbReference type="InParanoid" id="A0A067M2E6"/>
<feature type="region of interest" description="Disordered" evidence="3">
    <location>
        <begin position="47"/>
        <end position="149"/>
    </location>
</feature>
<dbReference type="Gene3D" id="1.25.40.10">
    <property type="entry name" value="Tetratricopeptide repeat domain"/>
    <property type="match status" value="3"/>
</dbReference>
<feature type="compositionally biased region" description="Low complexity" evidence="3">
    <location>
        <begin position="129"/>
        <end position="144"/>
    </location>
</feature>
<feature type="repeat" description="PPR" evidence="2">
    <location>
        <begin position="525"/>
        <end position="559"/>
    </location>
</feature>
<feature type="repeat" description="PPR" evidence="2">
    <location>
        <begin position="560"/>
        <end position="594"/>
    </location>
</feature>
<dbReference type="PANTHER" id="PTHR46128">
    <property type="entry name" value="MITOCHONDRIAL GROUP I INTRON SPLICING FACTOR CCM1"/>
    <property type="match status" value="1"/>
</dbReference>
<dbReference type="InterPro" id="IPR011990">
    <property type="entry name" value="TPR-like_helical_dom_sf"/>
</dbReference>